<sequence>MTTIDELPRPGRPGAILGLEYWLSPERFFDDLDGVGERFVIKIPGLPTWVCTTSPEDVKTIFTKGQESLRMAEVLRRFAPHEPLVGGDSLIFLDGKEHQRERRTLAPPFHGDRLKAFEPTMVRVTEEHLGSWPVDRPVEVVPLLQELTLDVIIEVIFGVTEGDRAARLREAIAGLDGLVGSWHFTAVMVFALARKGNWPGAYGNIRNAVKRVDDVVLEEIAHRRREGAEDRDDFLAMYMRTGADGEVMDDARIAQNMRGLLLGGHETTTLSIGWMIERLTRHPDVLDTLQAGVDAGDDDYLDAVIAESMRLRPVAPFTGRWVESPFMLGDLEVPAGVAVVPFITLLHRRADIYPDPLSFRPERFLGVRPGTYTWLPFGGGAHRCLGGAFAMLEMRVVMRTILRERTLQATGDAGESMVRRHFAVAPGRGGVATFAARAPVLV</sequence>
<comment type="similarity">
    <text evidence="2 3">Belongs to the cytochrome P450 family.</text>
</comment>
<dbReference type="SUPFAM" id="SSF48264">
    <property type="entry name" value="Cytochrome P450"/>
    <property type="match status" value="1"/>
</dbReference>
<dbReference type="Pfam" id="PF00067">
    <property type="entry name" value="p450"/>
    <property type="match status" value="1"/>
</dbReference>
<dbReference type="InterPro" id="IPR001128">
    <property type="entry name" value="Cyt_P450"/>
</dbReference>
<dbReference type="PRINTS" id="PR00463">
    <property type="entry name" value="EP450I"/>
</dbReference>
<accession>A0ABY5E0S0</accession>
<dbReference type="PANTHER" id="PTHR24305">
    <property type="entry name" value="CYTOCHROME P450"/>
    <property type="match status" value="1"/>
</dbReference>
<proteinExistence type="inferred from homology"/>
<evidence type="ECO:0000256" key="3">
    <source>
        <dbReference type="RuleBase" id="RU000461"/>
    </source>
</evidence>
<evidence type="ECO:0000313" key="4">
    <source>
        <dbReference type="EMBL" id="UTI66697.1"/>
    </source>
</evidence>
<gene>
    <name evidence="4" type="ORF">NBH00_10920</name>
</gene>
<dbReference type="InterPro" id="IPR050121">
    <property type="entry name" value="Cytochrome_P450_monoxygenase"/>
</dbReference>
<evidence type="ECO:0000256" key="2">
    <source>
        <dbReference type="ARBA" id="ARBA00010617"/>
    </source>
</evidence>
<keyword evidence="3" id="KW-0503">Monooxygenase</keyword>
<evidence type="ECO:0000313" key="5">
    <source>
        <dbReference type="Proteomes" id="UP001056035"/>
    </source>
</evidence>
<dbReference type="RefSeq" id="WP_254573364.1">
    <property type="nucleotide sequence ID" value="NZ_CP098502.1"/>
</dbReference>
<dbReference type="PROSITE" id="PS00086">
    <property type="entry name" value="CYTOCHROME_P450"/>
    <property type="match status" value="1"/>
</dbReference>
<dbReference type="Proteomes" id="UP001056035">
    <property type="component" value="Chromosome"/>
</dbReference>
<dbReference type="EMBL" id="CP098502">
    <property type="protein sequence ID" value="UTI66697.1"/>
    <property type="molecule type" value="Genomic_DNA"/>
</dbReference>
<dbReference type="InterPro" id="IPR036396">
    <property type="entry name" value="Cyt_P450_sf"/>
</dbReference>
<dbReference type="CDD" id="cd11053">
    <property type="entry name" value="CYP110-like"/>
    <property type="match status" value="1"/>
</dbReference>
<keyword evidence="3" id="KW-0349">Heme</keyword>
<dbReference type="PANTHER" id="PTHR24305:SF166">
    <property type="entry name" value="CYTOCHROME P450 12A4, MITOCHONDRIAL-RELATED"/>
    <property type="match status" value="1"/>
</dbReference>
<dbReference type="InterPro" id="IPR002401">
    <property type="entry name" value="Cyt_P450_E_grp-I"/>
</dbReference>
<keyword evidence="5" id="KW-1185">Reference proteome</keyword>
<dbReference type="PRINTS" id="PR00385">
    <property type="entry name" value="P450"/>
</dbReference>
<protein>
    <submittedName>
        <fullName evidence="4">Cytochrome P450</fullName>
    </submittedName>
</protein>
<keyword evidence="3" id="KW-0408">Iron</keyword>
<organism evidence="4 5">
    <name type="scientific">Paraconexibacter antarcticus</name>
    <dbReference type="NCBI Taxonomy" id="2949664"/>
    <lineage>
        <taxon>Bacteria</taxon>
        <taxon>Bacillati</taxon>
        <taxon>Actinomycetota</taxon>
        <taxon>Thermoleophilia</taxon>
        <taxon>Solirubrobacterales</taxon>
        <taxon>Paraconexibacteraceae</taxon>
        <taxon>Paraconexibacter</taxon>
    </lineage>
</organism>
<comment type="cofactor">
    <cofactor evidence="1">
        <name>heme</name>
        <dbReference type="ChEBI" id="CHEBI:30413"/>
    </cofactor>
</comment>
<dbReference type="Gene3D" id="1.10.630.10">
    <property type="entry name" value="Cytochrome P450"/>
    <property type="match status" value="1"/>
</dbReference>
<reference evidence="4 5" key="1">
    <citation type="submission" date="2022-06" db="EMBL/GenBank/DDBJ databases">
        <title>Paraconexibacter antarcticus.</title>
        <authorList>
            <person name="Kim C.S."/>
        </authorList>
    </citation>
    <scope>NUCLEOTIDE SEQUENCE [LARGE SCALE GENOMIC DNA]</scope>
    <source>
        <strain evidence="4 5">02-257</strain>
    </source>
</reference>
<keyword evidence="3" id="KW-0560">Oxidoreductase</keyword>
<evidence type="ECO:0000256" key="1">
    <source>
        <dbReference type="ARBA" id="ARBA00001971"/>
    </source>
</evidence>
<keyword evidence="3" id="KW-0479">Metal-binding</keyword>
<name>A0ABY5E0S0_9ACTN</name>
<dbReference type="InterPro" id="IPR017972">
    <property type="entry name" value="Cyt_P450_CS"/>
</dbReference>